<dbReference type="InterPro" id="IPR045380">
    <property type="entry name" value="LD_TPept_scaffold_dom"/>
</dbReference>
<dbReference type="InterPro" id="IPR036366">
    <property type="entry name" value="PGBDSf"/>
</dbReference>
<dbReference type="InterPro" id="IPR005490">
    <property type="entry name" value="LD_TPept_cat_dom"/>
</dbReference>
<dbReference type="CDD" id="cd16913">
    <property type="entry name" value="YkuD_like"/>
    <property type="match status" value="1"/>
</dbReference>
<sequence length="529" mass="58143">MNAARRTLSAICLAAATFGALPAEAQISAFRQSVAERALGADAVGEAYRKRDYAPIFTGREDGARRQALLSALSKAGAHGLPTSRYDPDELIAAFRSVKSDRDRGRAEMMAARMLVDFGRDISSGALEPGKVVPGIKREIARPDAAEMLEAFAATGDPDAFLAGLAPRTPEYTRLMAEAQRLVRLIASGGWGPAVEGEKLEAGQSDGRVVALRNRLIRMGYLERTASPEYDAALVSAVQQFQRDHGIATDGVAGPSTLAALNVSPEQRLAQVTVAMERERWLPQDRGERHILVNITDFTARILDDGKVTFETRSVVGANNSDRQTPEFSDVMDHMVINPTWYIPRSITTKEYLPMMKRNPNAVSHLDVVDSRGRTVPRSAINFAAYSQSSFPFSMRQPPSQNNALGLVKFMFPNRYNIYLHDTPSKSLFDREKRAFSHGCVRLSDPFDFAYALLAKQSDDPRGLFQSHLRTGAETRVNLDAPVPVHLIYRTAVSQPKGRMSYRGDVYGRDAELWEALRAAGVEVTAGRG</sequence>
<keyword evidence="4 7" id="KW-0133">Cell shape</keyword>
<feature type="signal peptide" evidence="8">
    <location>
        <begin position="1"/>
        <end position="25"/>
    </location>
</feature>
<dbReference type="PANTHER" id="PTHR41533:SF2">
    <property type="entry name" value="BLR7131 PROTEIN"/>
    <property type="match status" value="1"/>
</dbReference>
<keyword evidence="8" id="KW-0732">Signal</keyword>
<dbReference type="Proteomes" id="UP001265259">
    <property type="component" value="Unassembled WGS sequence"/>
</dbReference>
<evidence type="ECO:0000256" key="4">
    <source>
        <dbReference type="ARBA" id="ARBA00022960"/>
    </source>
</evidence>
<feature type="domain" description="L,D-TPase catalytic" evidence="9">
    <location>
        <begin position="289"/>
        <end position="465"/>
    </location>
</feature>
<dbReference type="RefSeq" id="WP_311692570.1">
    <property type="nucleotide sequence ID" value="NZ_JAVRHL010000003.1"/>
</dbReference>
<comment type="pathway">
    <text evidence="1 7">Cell wall biogenesis; peptidoglycan biosynthesis.</text>
</comment>
<feature type="active site" description="Proton donor/acceptor" evidence="7">
    <location>
        <position position="421"/>
    </location>
</feature>
<dbReference type="InterPro" id="IPR052905">
    <property type="entry name" value="LD-transpeptidase_YkuD-like"/>
</dbReference>
<accession>A0ABU3DJJ3</accession>
<evidence type="ECO:0000256" key="8">
    <source>
        <dbReference type="SAM" id="SignalP"/>
    </source>
</evidence>
<evidence type="ECO:0000256" key="5">
    <source>
        <dbReference type="ARBA" id="ARBA00022984"/>
    </source>
</evidence>
<comment type="similarity">
    <text evidence="2">Belongs to the YkuD family.</text>
</comment>
<evidence type="ECO:0000256" key="2">
    <source>
        <dbReference type="ARBA" id="ARBA00005992"/>
    </source>
</evidence>
<dbReference type="PANTHER" id="PTHR41533">
    <property type="entry name" value="L,D-TRANSPEPTIDASE HI_1667-RELATED"/>
    <property type="match status" value="1"/>
</dbReference>
<dbReference type="Gene3D" id="2.40.440.10">
    <property type="entry name" value="L,D-transpeptidase catalytic domain-like"/>
    <property type="match status" value="1"/>
</dbReference>
<dbReference type="InterPro" id="IPR036365">
    <property type="entry name" value="PGBD-like_sf"/>
</dbReference>
<protein>
    <submittedName>
        <fullName evidence="10">L,D-transpeptidase family protein</fullName>
    </submittedName>
</protein>
<evidence type="ECO:0000313" key="11">
    <source>
        <dbReference type="Proteomes" id="UP001265259"/>
    </source>
</evidence>
<evidence type="ECO:0000256" key="6">
    <source>
        <dbReference type="ARBA" id="ARBA00023316"/>
    </source>
</evidence>
<dbReference type="Gene3D" id="1.10.101.10">
    <property type="entry name" value="PGBD-like superfamily/PGBD"/>
    <property type="match status" value="1"/>
</dbReference>
<dbReference type="EMBL" id="JAVRHL010000003">
    <property type="protein sequence ID" value="MDT0683743.1"/>
    <property type="molecule type" value="Genomic_DNA"/>
</dbReference>
<comment type="caution">
    <text evidence="10">The sequence shown here is derived from an EMBL/GenBank/DDBJ whole genome shotgun (WGS) entry which is preliminary data.</text>
</comment>
<keyword evidence="5 7" id="KW-0573">Peptidoglycan synthesis</keyword>
<dbReference type="SUPFAM" id="SSF141523">
    <property type="entry name" value="L,D-transpeptidase catalytic domain-like"/>
    <property type="match status" value="1"/>
</dbReference>
<name>A0ABU3DJJ3_9RHOB</name>
<feature type="chain" id="PRO_5047454944" evidence="8">
    <location>
        <begin position="26"/>
        <end position="529"/>
    </location>
</feature>
<dbReference type="Pfam" id="PF01471">
    <property type="entry name" value="PG_binding_1"/>
    <property type="match status" value="1"/>
</dbReference>
<evidence type="ECO:0000259" key="9">
    <source>
        <dbReference type="PROSITE" id="PS52029"/>
    </source>
</evidence>
<dbReference type="SUPFAM" id="SSF47090">
    <property type="entry name" value="PGBD-like"/>
    <property type="match status" value="1"/>
</dbReference>
<dbReference type="InterPro" id="IPR038063">
    <property type="entry name" value="Transpep_catalytic_dom"/>
</dbReference>
<evidence type="ECO:0000256" key="7">
    <source>
        <dbReference type="PROSITE-ProRule" id="PRU01373"/>
    </source>
</evidence>
<dbReference type="Pfam" id="PF20142">
    <property type="entry name" value="Scaffold"/>
    <property type="match status" value="1"/>
</dbReference>
<proteinExistence type="inferred from homology"/>
<organism evidence="10 11">
    <name type="scientific">Tropicimonas omnivorans</name>
    <dbReference type="NCBI Taxonomy" id="3075590"/>
    <lineage>
        <taxon>Bacteria</taxon>
        <taxon>Pseudomonadati</taxon>
        <taxon>Pseudomonadota</taxon>
        <taxon>Alphaproteobacteria</taxon>
        <taxon>Rhodobacterales</taxon>
        <taxon>Roseobacteraceae</taxon>
        <taxon>Tropicimonas</taxon>
    </lineage>
</organism>
<evidence type="ECO:0000256" key="1">
    <source>
        <dbReference type="ARBA" id="ARBA00004752"/>
    </source>
</evidence>
<evidence type="ECO:0000313" key="10">
    <source>
        <dbReference type="EMBL" id="MDT0683743.1"/>
    </source>
</evidence>
<evidence type="ECO:0000256" key="3">
    <source>
        <dbReference type="ARBA" id="ARBA00022679"/>
    </source>
</evidence>
<gene>
    <name evidence="10" type="ORF">RM543_13710</name>
</gene>
<keyword evidence="11" id="KW-1185">Reference proteome</keyword>
<dbReference type="Pfam" id="PF03734">
    <property type="entry name" value="YkuD"/>
    <property type="match status" value="1"/>
</dbReference>
<dbReference type="PROSITE" id="PS52029">
    <property type="entry name" value="LD_TPASE"/>
    <property type="match status" value="1"/>
</dbReference>
<reference evidence="10 11" key="1">
    <citation type="submission" date="2023-09" db="EMBL/GenBank/DDBJ databases">
        <authorList>
            <person name="Rey-Velasco X."/>
        </authorList>
    </citation>
    <scope>NUCLEOTIDE SEQUENCE [LARGE SCALE GENOMIC DNA]</scope>
    <source>
        <strain evidence="10 11">F158</strain>
    </source>
</reference>
<feature type="active site" description="Nucleophile" evidence="7">
    <location>
        <position position="440"/>
    </location>
</feature>
<dbReference type="InterPro" id="IPR002477">
    <property type="entry name" value="Peptidoglycan-bd-like"/>
</dbReference>
<keyword evidence="3" id="KW-0808">Transferase</keyword>
<keyword evidence="6 7" id="KW-0961">Cell wall biogenesis/degradation</keyword>